<protein>
    <submittedName>
        <fullName evidence="6">Lipopolysaccharide-binding protein</fullName>
    </submittedName>
</protein>
<keyword evidence="3" id="KW-0472">Membrane</keyword>
<feature type="domain" description="Lipid-binding serum glycoprotein C-terminal" evidence="5">
    <location>
        <begin position="309"/>
        <end position="511"/>
    </location>
</feature>
<proteinExistence type="inferred from homology"/>
<dbReference type="SUPFAM" id="SSF55394">
    <property type="entry name" value="Bactericidal permeability-increasing protein, BPI"/>
    <property type="match status" value="2"/>
</dbReference>
<name>A0A2P6NG02_9EUKA</name>
<dbReference type="EMBL" id="MDYQ01000094">
    <property type="protein sequence ID" value="PRP82889.1"/>
    <property type="molecule type" value="Genomic_DNA"/>
</dbReference>
<dbReference type="InParanoid" id="A0A2P6NG02"/>
<organism evidence="6 7">
    <name type="scientific">Planoprotostelium fungivorum</name>
    <dbReference type="NCBI Taxonomy" id="1890364"/>
    <lineage>
        <taxon>Eukaryota</taxon>
        <taxon>Amoebozoa</taxon>
        <taxon>Evosea</taxon>
        <taxon>Variosea</taxon>
        <taxon>Cavosteliida</taxon>
        <taxon>Cavosteliaceae</taxon>
        <taxon>Planoprotostelium</taxon>
    </lineage>
</organism>
<evidence type="ECO:0000256" key="3">
    <source>
        <dbReference type="SAM" id="Phobius"/>
    </source>
</evidence>
<dbReference type="SMART" id="SM00328">
    <property type="entry name" value="BPI1"/>
    <property type="match status" value="1"/>
</dbReference>
<dbReference type="Pfam" id="PF01273">
    <property type="entry name" value="LBP_BPI_CETP"/>
    <property type="match status" value="1"/>
</dbReference>
<comment type="caution">
    <text evidence="6">The sequence shown here is derived from an EMBL/GenBank/DDBJ whole genome shotgun (WGS) entry which is preliminary data.</text>
</comment>
<keyword evidence="3" id="KW-1133">Transmembrane helix</keyword>
<keyword evidence="3" id="KW-0812">Transmembrane</keyword>
<evidence type="ECO:0000256" key="2">
    <source>
        <dbReference type="ARBA" id="ARBA00023157"/>
    </source>
</evidence>
<feature type="domain" description="Lipid-binding serum glycoprotein N-terminal" evidence="4">
    <location>
        <begin position="71"/>
        <end position="292"/>
    </location>
</feature>
<dbReference type="OrthoDB" id="10255543at2759"/>
<keyword evidence="2" id="KW-1015">Disulfide bond</keyword>
<feature type="transmembrane region" description="Helical" evidence="3">
    <location>
        <begin position="25"/>
        <end position="44"/>
    </location>
</feature>
<reference evidence="6 7" key="1">
    <citation type="journal article" date="2018" name="Genome Biol. Evol.">
        <title>Multiple Roots of Fruiting Body Formation in Amoebozoa.</title>
        <authorList>
            <person name="Hillmann F."/>
            <person name="Forbes G."/>
            <person name="Novohradska S."/>
            <person name="Ferling I."/>
            <person name="Riege K."/>
            <person name="Groth M."/>
            <person name="Westermann M."/>
            <person name="Marz M."/>
            <person name="Spaller T."/>
            <person name="Winckler T."/>
            <person name="Schaap P."/>
            <person name="Glockner G."/>
        </authorList>
    </citation>
    <scope>NUCLEOTIDE SEQUENCE [LARGE SCALE GENOMIC DNA]</scope>
    <source>
        <strain evidence="6 7">Jena</strain>
    </source>
</reference>
<dbReference type="FunCoup" id="A0A2P6NG02">
    <property type="interactions" value="4"/>
</dbReference>
<sequence>MLNQPTELQVAVCLQIQIFRKTMKFNCIVLFVVLAAAAVAEQAYPARLCVSHKPIRPLSRTALPGFSTAFSQNGLDYFRGVGLQLLSEKLNHLKVPDITGVAKVWPAKFNYNVSSIHLEDVDLSSSTIEIVPGVGLSITVTKGSTKGDFNWHWQQQGIIHPHGTGTANLTVALSANMKFTFAAVNDHLQLDAVDPTVTIDTLQVHVNSKNSWFYNFLIEVLTPVLKNNIANQLNKAIQTTIESKLNELLLSVPIRQTIRSPLIFDIGLLRDPQFSADSFRLYESGESYDSSNVTECPDQVCVQRVLPDTTTQRMAQVYVSDYVANSMGYAAYLSGMIAAQVTPDMVPSTSPFKLDTGSLKAVLPPLYEKYPNSPVILNISASRPPAVTFNSTGVTVTVFLKIDFYVETSSGRVYALSVQGDISGPATVLTNNSIVYPKLGKFLPQDWVVLESSMGDINIAKLTGAIKFIVSYAVNTLNIKYASGVSLPTVDGLEFVNPTLNLSEGFLSLEVDFVFHPSS</sequence>
<dbReference type="InterPro" id="IPR017943">
    <property type="entry name" value="Bactericidal_perm-incr_a/b_dom"/>
</dbReference>
<keyword evidence="7" id="KW-1185">Reference proteome</keyword>
<dbReference type="PANTHER" id="PTHR10504:SF131">
    <property type="entry name" value="BPI2 DOMAIN-CONTAINING PROTEIN"/>
    <property type="match status" value="1"/>
</dbReference>
<dbReference type="InterPro" id="IPR001124">
    <property type="entry name" value="Lipid-bd_serum_glycop_C"/>
</dbReference>
<evidence type="ECO:0000313" key="6">
    <source>
        <dbReference type="EMBL" id="PRP82889.1"/>
    </source>
</evidence>
<evidence type="ECO:0000259" key="4">
    <source>
        <dbReference type="SMART" id="SM00328"/>
    </source>
</evidence>
<dbReference type="InterPro" id="IPR032942">
    <property type="entry name" value="BPI/LBP/Plunc"/>
</dbReference>
<evidence type="ECO:0000259" key="5">
    <source>
        <dbReference type="SMART" id="SM00329"/>
    </source>
</evidence>
<accession>A0A2P6NG02</accession>
<dbReference type="InterPro" id="IPR017942">
    <property type="entry name" value="Lipid-bd_serum_glycop_N"/>
</dbReference>
<comment type="similarity">
    <text evidence="1">Belongs to the BPI/LBP/Plunc superfamily. BPI/LBP family.</text>
</comment>
<dbReference type="PANTHER" id="PTHR10504">
    <property type="entry name" value="BACTERICIDAL PERMEABILITY-INCREASING BPI PROTEIN-RELATED"/>
    <property type="match status" value="1"/>
</dbReference>
<dbReference type="Gene3D" id="3.15.20.10">
    <property type="entry name" value="Bactericidal permeability-increasing protein, domain 2"/>
    <property type="match status" value="1"/>
</dbReference>
<dbReference type="Gene3D" id="3.15.10.10">
    <property type="entry name" value="Bactericidal permeability-increasing protein, domain 1"/>
    <property type="match status" value="1"/>
</dbReference>
<dbReference type="GO" id="GO:0005615">
    <property type="term" value="C:extracellular space"/>
    <property type="evidence" value="ECO:0007669"/>
    <property type="project" value="TreeGrafter"/>
</dbReference>
<dbReference type="GO" id="GO:0008289">
    <property type="term" value="F:lipid binding"/>
    <property type="evidence" value="ECO:0007669"/>
    <property type="project" value="InterPro"/>
</dbReference>
<evidence type="ECO:0000313" key="7">
    <source>
        <dbReference type="Proteomes" id="UP000241769"/>
    </source>
</evidence>
<dbReference type="Proteomes" id="UP000241769">
    <property type="component" value="Unassembled WGS sequence"/>
</dbReference>
<dbReference type="SMART" id="SM00329">
    <property type="entry name" value="BPI2"/>
    <property type="match status" value="1"/>
</dbReference>
<dbReference type="Pfam" id="PF02886">
    <property type="entry name" value="LBP_BPI_CETP_C"/>
    <property type="match status" value="1"/>
</dbReference>
<evidence type="ECO:0000256" key="1">
    <source>
        <dbReference type="ARBA" id="ARBA00007292"/>
    </source>
</evidence>
<gene>
    <name evidence="6" type="ORF">PROFUN_04752</name>
</gene>
<dbReference type="AlphaFoldDB" id="A0A2P6NG02"/>